<dbReference type="InterPro" id="IPR013830">
    <property type="entry name" value="SGNH_hydro"/>
</dbReference>
<sequence>PDGTFVGWADRFAVLLADRLPDPDAATTPDGTRHGNFRYANLAVRGRLLDQIVEEQIPRAKELAPDLVSFCAGGNDIIRPGADPDDLAERYEKAVAELTEAVGTVMVTTGFDTRGVTVLRHMRGRIATY</sequence>
<dbReference type="EMBL" id="JAZBJP010000233">
    <property type="protein sequence ID" value="MEE4425654.1"/>
    <property type="molecule type" value="Genomic_DNA"/>
</dbReference>
<dbReference type="EC" id="3.1.-.-" evidence="2"/>
<dbReference type="GO" id="GO:0016787">
    <property type="term" value="F:hydrolase activity"/>
    <property type="evidence" value="ECO:0007669"/>
    <property type="project" value="UniProtKB-KW"/>
</dbReference>
<dbReference type="SUPFAM" id="SSF52266">
    <property type="entry name" value="SGNH hydrolase"/>
    <property type="match status" value="1"/>
</dbReference>
<dbReference type="RefSeq" id="WP_330824447.1">
    <property type="nucleotide sequence ID" value="NZ_JAZBJP010000233.1"/>
</dbReference>
<organism evidence="2 3">
    <name type="scientific">Streptomyces bugieae</name>
    <dbReference type="NCBI Taxonomy" id="3098223"/>
    <lineage>
        <taxon>Bacteria</taxon>
        <taxon>Bacillati</taxon>
        <taxon>Actinomycetota</taxon>
        <taxon>Actinomycetes</taxon>
        <taxon>Kitasatosporales</taxon>
        <taxon>Streptomycetaceae</taxon>
        <taxon>Streptomyces</taxon>
    </lineage>
</organism>
<keyword evidence="3" id="KW-1185">Reference proteome</keyword>
<gene>
    <name evidence="2" type="ORF">V2J85_41050</name>
</gene>
<evidence type="ECO:0000313" key="2">
    <source>
        <dbReference type="EMBL" id="MEE4425654.1"/>
    </source>
</evidence>
<comment type="caution">
    <text evidence="2">The sequence shown here is derived from an EMBL/GenBank/DDBJ whole genome shotgun (WGS) entry which is preliminary data.</text>
</comment>
<accession>A0ABU7P3H1</accession>
<protein>
    <submittedName>
        <fullName evidence="2">SGNH/GDSL hydrolase family protein</fullName>
        <ecNumber evidence="2">3.1.-.-</ecNumber>
    </submittedName>
</protein>
<feature type="domain" description="SGNH hydrolase-type esterase" evidence="1">
    <location>
        <begin position="7"/>
        <end position="119"/>
    </location>
</feature>
<dbReference type="Gene3D" id="3.40.50.1110">
    <property type="entry name" value="SGNH hydrolase"/>
    <property type="match status" value="1"/>
</dbReference>
<reference evidence="2 3" key="1">
    <citation type="submission" date="2023-12" db="EMBL/GenBank/DDBJ databases">
        <title>30 novel species of actinomycetes from the DSMZ collection.</title>
        <authorList>
            <person name="Nouioui I."/>
        </authorList>
    </citation>
    <scope>NUCLEOTIDE SEQUENCE [LARGE SCALE GENOMIC DNA]</scope>
    <source>
        <strain evidence="2 3">DSM 41528</strain>
    </source>
</reference>
<proteinExistence type="predicted"/>
<evidence type="ECO:0000313" key="3">
    <source>
        <dbReference type="Proteomes" id="UP001307760"/>
    </source>
</evidence>
<dbReference type="Pfam" id="PF13472">
    <property type="entry name" value="Lipase_GDSL_2"/>
    <property type="match status" value="1"/>
</dbReference>
<evidence type="ECO:0000259" key="1">
    <source>
        <dbReference type="Pfam" id="PF13472"/>
    </source>
</evidence>
<dbReference type="InterPro" id="IPR036514">
    <property type="entry name" value="SGNH_hydro_sf"/>
</dbReference>
<dbReference type="CDD" id="cd01832">
    <property type="entry name" value="SGNH_hydrolase_like_1"/>
    <property type="match status" value="1"/>
</dbReference>
<dbReference type="PANTHER" id="PTHR43784:SF2">
    <property type="entry name" value="GDSL-LIKE LIPASE_ACYLHYDROLASE, PUTATIVE (AFU_ORTHOLOGUE AFUA_2G00820)-RELATED"/>
    <property type="match status" value="1"/>
</dbReference>
<feature type="non-terminal residue" evidence="2">
    <location>
        <position position="129"/>
    </location>
</feature>
<dbReference type="PANTHER" id="PTHR43784">
    <property type="entry name" value="GDSL-LIKE LIPASE/ACYLHYDROLASE, PUTATIVE (AFU_ORTHOLOGUE AFUA_2G00820)-RELATED"/>
    <property type="match status" value="1"/>
</dbReference>
<dbReference type="InterPro" id="IPR053140">
    <property type="entry name" value="GDSL_Rv0518-like"/>
</dbReference>
<keyword evidence="2" id="KW-0378">Hydrolase</keyword>
<feature type="non-terminal residue" evidence="2">
    <location>
        <position position="1"/>
    </location>
</feature>
<name>A0ABU7P3H1_9ACTN</name>
<dbReference type="Proteomes" id="UP001307760">
    <property type="component" value="Unassembled WGS sequence"/>
</dbReference>